<evidence type="ECO:0000313" key="3">
    <source>
        <dbReference type="EMBL" id="MBC2669770.1"/>
    </source>
</evidence>
<keyword evidence="1" id="KW-1133">Transmembrane helix</keyword>
<organism evidence="3 4">
    <name type="scientific">Novosphingobium piscinae</name>
    <dbReference type="NCBI Taxonomy" id="1507448"/>
    <lineage>
        <taxon>Bacteria</taxon>
        <taxon>Pseudomonadati</taxon>
        <taxon>Pseudomonadota</taxon>
        <taxon>Alphaproteobacteria</taxon>
        <taxon>Sphingomonadales</taxon>
        <taxon>Sphingomonadaceae</taxon>
        <taxon>Novosphingobium</taxon>
    </lineage>
</organism>
<sequence length="212" mass="21774">MRRSQETRGLLLVAGLLAAIVLPWLLVGEEVARLAMTVAVVLADRPWLVMALVAGLLALDPVLPVPSSIVAVAAGSALGTGIGALAIWIGLMAGALLGFWLGRRPGRALARRWLGPATLLGLEPKLRPIGPLALLLSRPVPVVAEAVVVLAGAAQLPWRLFLLAVVPANAALALVWAGLGAAATAGNLGPAAVGILLVPALAHAVWHLFRRP</sequence>
<dbReference type="RefSeq" id="WP_185679631.1">
    <property type="nucleotide sequence ID" value="NZ_JACLAX010000010.1"/>
</dbReference>
<evidence type="ECO:0000256" key="1">
    <source>
        <dbReference type="SAM" id="Phobius"/>
    </source>
</evidence>
<reference evidence="3 4" key="1">
    <citation type="submission" date="2020-08" db="EMBL/GenBank/DDBJ databases">
        <title>The genome sequence of type strain Novosphingobium piscinae KCTC 42194.</title>
        <authorList>
            <person name="Liu Y."/>
        </authorList>
    </citation>
    <scope>NUCLEOTIDE SEQUENCE [LARGE SCALE GENOMIC DNA]</scope>
    <source>
        <strain evidence="3 4">KCTC 42194</strain>
    </source>
</reference>
<keyword evidence="4" id="KW-1185">Reference proteome</keyword>
<evidence type="ECO:0000259" key="2">
    <source>
        <dbReference type="Pfam" id="PF09335"/>
    </source>
</evidence>
<feature type="transmembrane region" description="Helical" evidence="1">
    <location>
        <begin position="160"/>
        <end position="179"/>
    </location>
</feature>
<gene>
    <name evidence="3" type="ORF">H7F53_11505</name>
</gene>
<keyword evidence="1" id="KW-0812">Transmembrane</keyword>
<keyword evidence="1" id="KW-0472">Membrane</keyword>
<feature type="transmembrane region" description="Helical" evidence="1">
    <location>
        <begin position="9"/>
        <end position="27"/>
    </location>
</feature>
<feature type="transmembrane region" description="Helical" evidence="1">
    <location>
        <begin position="47"/>
        <end position="65"/>
    </location>
</feature>
<accession>A0A7X1FZB8</accession>
<dbReference type="EMBL" id="JACLAX010000010">
    <property type="protein sequence ID" value="MBC2669770.1"/>
    <property type="molecule type" value="Genomic_DNA"/>
</dbReference>
<feature type="transmembrane region" description="Helical" evidence="1">
    <location>
        <begin position="191"/>
        <end position="209"/>
    </location>
</feature>
<proteinExistence type="predicted"/>
<feature type="transmembrane region" description="Helical" evidence="1">
    <location>
        <begin position="77"/>
        <end position="101"/>
    </location>
</feature>
<dbReference type="Proteomes" id="UP000551327">
    <property type="component" value="Unassembled WGS sequence"/>
</dbReference>
<dbReference type="InterPro" id="IPR032816">
    <property type="entry name" value="VTT_dom"/>
</dbReference>
<protein>
    <submittedName>
        <fullName evidence="3">VTT domain-containing protein</fullName>
    </submittedName>
</protein>
<comment type="caution">
    <text evidence="3">The sequence shown here is derived from an EMBL/GenBank/DDBJ whole genome shotgun (WGS) entry which is preliminary data.</text>
</comment>
<name>A0A7X1FZB8_9SPHN</name>
<evidence type="ECO:0000313" key="4">
    <source>
        <dbReference type="Proteomes" id="UP000551327"/>
    </source>
</evidence>
<dbReference type="AlphaFoldDB" id="A0A7X1FZB8"/>
<feature type="domain" description="VTT" evidence="2">
    <location>
        <begin position="65"/>
        <end position="181"/>
    </location>
</feature>
<dbReference type="Pfam" id="PF09335">
    <property type="entry name" value="VTT_dom"/>
    <property type="match status" value="1"/>
</dbReference>